<sequence>MRLVRLGQQPSRVADDIRAALASLGRGNTVVGGVALVGVRPIPSVRSVDAVVVLPRGVVVVLGVDLPEPAMKLEAPLAGAWRADGWPLPAQDHAVNPGAPKLALAESIAKQLRPRVPAELPIGTILAVGPFVDQVDQPPADVTGAVRVLHPTATHMLAATVSLASAPKPCSVEEARALLKALAPEAPPISDEALRAEGFGAFAEEPEATEKLAPPKQAPKVTKKIAPPQPEPEPTEKIAPPPPPPPRPPVKARPQLPPPRPIEVTAPVPRVTAAVPVRMPVQEKPRTVRWLPIGAIGLLAVLLVTAIVLATTSGGDPETAPPPPQQVVQGIPLVQRAAATDAQCAAHAVGDLQVSLQHGGCASMTRASFEATVGGRPVAVSLAVVSFADATKATAFKKAADTPGGGSVTDLAGETGKWPRTPRFDGTAAYLSSANGTTVRLVLAAWFDQPSTANDPALLQAAQAALGAKVS</sequence>
<evidence type="ECO:0000313" key="4">
    <source>
        <dbReference type="Proteomes" id="UP000658656"/>
    </source>
</evidence>
<feature type="transmembrane region" description="Helical" evidence="2">
    <location>
        <begin position="288"/>
        <end position="310"/>
    </location>
</feature>
<keyword evidence="4" id="KW-1185">Reference proteome</keyword>
<dbReference type="AlphaFoldDB" id="A0A8H9J5K6"/>
<organism evidence="3 4">
    <name type="scientific">Amycolatopsis bartoniae</name>
    <dbReference type="NCBI Taxonomy" id="941986"/>
    <lineage>
        <taxon>Bacteria</taxon>
        <taxon>Bacillati</taxon>
        <taxon>Actinomycetota</taxon>
        <taxon>Actinomycetes</taxon>
        <taxon>Pseudonocardiales</taxon>
        <taxon>Pseudonocardiaceae</taxon>
        <taxon>Amycolatopsis</taxon>
    </lineage>
</organism>
<feature type="region of interest" description="Disordered" evidence="1">
    <location>
        <begin position="205"/>
        <end position="265"/>
    </location>
</feature>
<feature type="compositionally biased region" description="Pro residues" evidence="1">
    <location>
        <begin position="239"/>
        <end position="261"/>
    </location>
</feature>
<protein>
    <submittedName>
        <fullName evidence="3">Uncharacterized protein</fullName>
    </submittedName>
</protein>
<evidence type="ECO:0000256" key="2">
    <source>
        <dbReference type="SAM" id="Phobius"/>
    </source>
</evidence>
<evidence type="ECO:0000256" key="1">
    <source>
        <dbReference type="SAM" id="MobiDB-lite"/>
    </source>
</evidence>
<accession>A0A8H9J5K6</accession>
<dbReference type="EMBL" id="BNAV01000023">
    <property type="protein sequence ID" value="GHF88829.1"/>
    <property type="molecule type" value="Genomic_DNA"/>
</dbReference>
<reference evidence="3" key="2">
    <citation type="submission" date="2020-09" db="EMBL/GenBank/DDBJ databases">
        <authorList>
            <person name="Sun Q."/>
            <person name="Zhou Y."/>
        </authorList>
    </citation>
    <scope>NUCLEOTIDE SEQUENCE</scope>
    <source>
        <strain evidence="3">CGMCC 4.7679</strain>
    </source>
</reference>
<comment type="caution">
    <text evidence="3">The sequence shown here is derived from an EMBL/GenBank/DDBJ whole genome shotgun (WGS) entry which is preliminary data.</text>
</comment>
<gene>
    <name evidence="3" type="ORF">GCM10017566_73200</name>
</gene>
<dbReference type="RefSeq" id="WP_183176493.1">
    <property type="nucleotide sequence ID" value="NZ_BNAV01000023.1"/>
</dbReference>
<dbReference type="Proteomes" id="UP000658656">
    <property type="component" value="Unassembled WGS sequence"/>
</dbReference>
<evidence type="ECO:0000313" key="3">
    <source>
        <dbReference type="EMBL" id="GHF88829.1"/>
    </source>
</evidence>
<keyword evidence="2" id="KW-0812">Transmembrane</keyword>
<keyword evidence="2" id="KW-1133">Transmembrane helix</keyword>
<name>A0A8H9J5K6_9PSEU</name>
<reference evidence="3" key="1">
    <citation type="journal article" date="2014" name="Int. J. Syst. Evol. Microbiol.">
        <title>Complete genome sequence of Corynebacterium casei LMG S-19264T (=DSM 44701T), isolated from a smear-ripened cheese.</title>
        <authorList>
            <consortium name="US DOE Joint Genome Institute (JGI-PGF)"/>
            <person name="Walter F."/>
            <person name="Albersmeier A."/>
            <person name="Kalinowski J."/>
            <person name="Ruckert C."/>
        </authorList>
    </citation>
    <scope>NUCLEOTIDE SEQUENCE</scope>
    <source>
        <strain evidence="3">CGMCC 4.7679</strain>
    </source>
</reference>
<keyword evidence="2" id="KW-0472">Membrane</keyword>
<proteinExistence type="predicted"/>